<gene>
    <name evidence="1" type="ORF">E3N88_45218</name>
</gene>
<accession>A0A5N6LAG7</accession>
<comment type="caution">
    <text evidence="1">The sequence shown here is derived from an EMBL/GenBank/DDBJ whole genome shotgun (WGS) entry which is preliminary data.</text>
</comment>
<organism evidence="1 2">
    <name type="scientific">Mikania micrantha</name>
    <name type="common">bitter vine</name>
    <dbReference type="NCBI Taxonomy" id="192012"/>
    <lineage>
        <taxon>Eukaryota</taxon>
        <taxon>Viridiplantae</taxon>
        <taxon>Streptophyta</taxon>
        <taxon>Embryophyta</taxon>
        <taxon>Tracheophyta</taxon>
        <taxon>Spermatophyta</taxon>
        <taxon>Magnoliopsida</taxon>
        <taxon>eudicotyledons</taxon>
        <taxon>Gunneridae</taxon>
        <taxon>Pentapetalae</taxon>
        <taxon>asterids</taxon>
        <taxon>campanulids</taxon>
        <taxon>Asterales</taxon>
        <taxon>Asteraceae</taxon>
        <taxon>Asteroideae</taxon>
        <taxon>Heliantheae alliance</taxon>
        <taxon>Eupatorieae</taxon>
        <taxon>Mikania</taxon>
    </lineage>
</organism>
<evidence type="ECO:0000313" key="1">
    <source>
        <dbReference type="EMBL" id="KAC9819670.1"/>
    </source>
</evidence>
<sequence length="85" mass="9682">MSQPTFGTLVVVSTSKTLKHLSWHTRGEMSRRVWETTHEVPVNKQGKHTLPWTVYNAFVEKAHVYDVEEAGLTDTMEAHVKLCTS</sequence>
<evidence type="ECO:0000313" key="2">
    <source>
        <dbReference type="Proteomes" id="UP000326396"/>
    </source>
</evidence>
<protein>
    <submittedName>
        <fullName evidence="1">Uncharacterized protein</fullName>
    </submittedName>
</protein>
<name>A0A5N6LAG7_9ASTR</name>
<keyword evidence="2" id="KW-1185">Reference proteome</keyword>
<reference evidence="1 2" key="1">
    <citation type="submission" date="2019-05" db="EMBL/GenBank/DDBJ databases">
        <title>Mikania micrantha, genome provides insights into the molecular mechanism of rapid growth.</title>
        <authorList>
            <person name="Liu B."/>
        </authorList>
    </citation>
    <scope>NUCLEOTIDE SEQUENCE [LARGE SCALE GENOMIC DNA]</scope>
    <source>
        <strain evidence="1">NLD-2019</strain>
        <tissue evidence="1">Leaf</tissue>
    </source>
</reference>
<dbReference type="EMBL" id="SZYD01002199">
    <property type="protein sequence ID" value="KAC9819670.1"/>
    <property type="molecule type" value="Genomic_DNA"/>
</dbReference>
<dbReference type="Proteomes" id="UP000326396">
    <property type="component" value="Unassembled WGS sequence"/>
</dbReference>
<proteinExistence type="predicted"/>
<dbReference type="AlphaFoldDB" id="A0A5N6LAG7"/>